<dbReference type="RefSeq" id="WP_185675766.1">
    <property type="nucleotide sequence ID" value="NZ_JACHVB010000034.1"/>
</dbReference>
<name>A0A842HHU1_9BACT</name>
<dbReference type="GO" id="GO:0070929">
    <property type="term" value="P:trans-translation"/>
    <property type="evidence" value="ECO:0007669"/>
    <property type="project" value="UniProtKB-UniRule"/>
</dbReference>
<evidence type="ECO:0000313" key="5">
    <source>
        <dbReference type="Proteomes" id="UP000546464"/>
    </source>
</evidence>
<dbReference type="InterPro" id="IPR020081">
    <property type="entry name" value="SsrA-bd_prot_CS"/>
</dbReference>
<dbReference type="NCBIfam" id="NF003843">
    <property type="entry name" value="PRK05422.1"/>
    <property type="match status" value="1"/>
</dbReference>
<comment type="function">
    <text evidence="3">Required for rescue of stalled ribosomes mediated by trans-translation. Binds to transfer-messenger RNA (tmRNA), required for stable association of tmRNA with ribosomes. tmRNA and SmpB together mimic tRNA shape, replacing the anticodon stem-loop with SmpB. tmRNA is encoded by the ssrA gene; the 2 termini fold to resemble tRNA(Ala) and it encodes a 'tag peptide', a short internal open reading frame. During trans-translation Ala-aminoacylated tmRNA acts like a tRNA, entering the A-site of stalled ribosomes, displacing the stalled mRNA. The ribosome then switches to translate the ORF on the tmRNA; the nascent peptide is terminated with the 'tag peptide' encoded by the tmRNA and targeted for degradation. The ribosome is freed to recommence translation, which seems to be the essential function of trans-translation.</text>
</comment>
<dbReference type="HAMAP" id="MF_00023">
    <property type="entry name" value="SmpB"/>
    <property type="match status" value="1"/>
</dbReference>
<dbReference type="CDD" id="cd09294">
    <property type="entry name" value="SmpB"/>
    <property type="match status" value="1"/>
</dbReference>
<dbReference type="GO" id="GO:0005829">
    <property type="term" value="C:cytosol"/>
    <property type="evidence" value="ECO:0007669"/>
    <property type="project" value="TreeGrafter"/>
</dbReference>
<evidence type="ECO:0000256" key="2">
    <source>
        <dbReference type="ARBA" id="ARBA00022884"/>
    </source>
</evidence>
<gene>
    <name evidence="3 4" type="primary">smpB</name>
    <name evidence="4" type="ORF">H5P28_11070</name>
</gene>
<dbReference type="EMBL" id="JACHVB010000034">
    <property type="protein sequence ID" value="MBC2594801.1"/>
    <property type="molecule type" value="Genomic_DNA"/>
</dbReference>
<reference evidence="4 5" key="1">
    <citation type="submission" date="2020-07" db="EMBL/GenBank/DDBJ databases">
        <authorList>
            <person name="Feng X."/>
        </authorList>
    </citation>
    <scope>NUCLEOTIDE SEQUENCE [LARGE SCALE GENOMIC DNA]</scope>
    <source>
        <strain evidence="4 5">JCM31066</strain>
    </source>
</reference>
<dbReference type="AlphaFoldDB" id="A0A842HHU1"/>
<comment type="similarity">
    <text evidence="3">Belongs to the SmpB family.</text>
</comment>
<organism evidence="4 5">
    <name type="scientific">Ruficoccus amylovorans</name>
    <dbReference type="NCBI Taxonomy" id="1804625"/>
    <lineage>
        <taxon>Bacteria</taxon>
        <taxon>Pseudomonadati</taxon>
        <taxon>Verrucomicrobiota</taxon>
        <taxon>Opitutia</taxon>
        <taxon>Puniceicoccales</taxon>
        <taxon>Cerasicoccaceae</taxon>
        <taxon>Ruficoccus</taxon>
    </lineage>
</organism>
<keyword evidence="2 3" id="KW-0694">RNA-binding</keyword>
<dbReference type="Proteomes" id="UP000546464">
    <property type="component" value="Unassembled WGS sequence"/>
</dbReference>
<dbReference type="GO" id="GO:0003723">
    <property type="term" value="F:RNA binding"/>
    <property type="evidence" value="ECO:0007669"/>
    <property type="project" value="UniProtKB-UniRule"/>
</dbReference>
<accession>A0A842HHU1</accession>
<dbReference type="SUPFAM" id="SSF74982">
    <property type="entry name" value="Small protein B (SmpB)"/>
    <property type="match status" value="1"/>
</dbReference>
<keyword evidence="5" id="KW-1185">Reference proteome</keyword>
<dbReference type="NCBIfam" id="TIGR00086">
    <property type="entry name" value="smpB"/>
    <property type="match status" value="1"/>
</dbReference>
<dbReference type="GO" id="GO:0070930">
    <property type="term" value="P:trans-translation-dependent protein tagging"/>
    <property type="evidence" value="ECO:0007669"/>
    <property type="project" value="TreeGrafter"/>
</dbReference>
<comment type="subcellular location">
    <subcellularLocation>
        <location evidence="3">Cytoplasm</location>
    </subcellularLocation>
    <text evidence="3">The tmRNA-SmpB complex associates with stalled 70S ribosomes.</text>
</comment>
<proteinExistence type="inferred from homology"/>
<evidence type="ECO:0000313" key="4">
    <source>
        <dbReference type="EMBL" id="MBC2594801.1"/>
    </source>
</evidence>
<dbReference type="PROSITE" id="PS01317">
    <property type="entry name" value="SSRP"/>
    <property type="match status" value="1"/>
</dbReference>
<evidence type="ECO:0000256" key="3">
    <source>
        <dbReference type="HAMAP-Rule" id="MF_00023"/>
    </source>
</evidence>
<dbReference type="PANTHER" id="PTHR30308">
    <property type="entry name" value="TMRNA-BINDING COMPONENT OF TRANS-TRANSLATION TAGGING COMPLEX"/>
    <property type="match status" value="1"/>
</dbReference>
<dbReference type="Gene3D" id="2.40.280.10">
    <property type="match status" value="1"/>
</dbReference>
<comment type="caution">
    <text evidence="4">The sequence shown here is derived from an EMBL/GenBank/DDBJ whole genome shotgun (WGS) entry which is preliminary data.</text>
</comment>
<keyword evidence="1 3" id="KW-0963">Cytoplasm</keyword>
<protein>
    <recommendedName>
        <fullName evidence="3">SsrA-binding protein</fullName>
    </recommendedName>
    <alternativeName>
        <fullName evidence="3">Small protein B</fullName>
    </alternativeName>
</protein>
<dbReference type="PANTHER" id="PTHR30308:SF2">
    <property type="entry name" value="SSRA-BINDING PROTEIN"/>
    <property type="match status" value="1"/>
</dbReference>
<dbReference type="InterPro" id="IPR023620">
    <property type="entry name" value="SmpB"/>
</dbReference>
<evidence type="ECO:0000256" key="1">
    <source>
        <dbReference type="ARBA" id="ARBA00022490"/>
    </source>
</evidence>
<sequence length="159" mass="18386">MAAKKKDQERYREIRNAKAGRSYFIGERFEAGIKLTGTEIKSIRGGKGQLNDAFVRIDKGDIPTLYHSHIPEYEFGNRENHNPTRPRVLLLHKKELHRIKHEMEAGGQALIPLRLYFKGGLLKVEVALCKGKNLFDKREDVKKKDQMREAERAISFRQG</sequence>
<dbReference type="InterPro" id="IPR000037">
    <property type="entry name" value="SsrA-bd_prot"/>
</dbReference>
<dbReference type="Pfam" id="PF01668">
    <property type="entry name" value="SmpB"/>
    <property type="match status" value="1"/>
</dbReference>